<organism evidence="1 2">
    <name type="scientific">Beta vulgaris subsp. vulgaris</name>
    <name type="common">Beet</name>
    <dbReference type="NCBI Taxonomy" id="3555"/>
    <lineage>
        <taxon>Eukaryota</taxon>
        <taxon>Viridiplantae</taxon>
        <taxon>Streptophyta</taxon>
        <taxon>Embryophyta</taxon>
        <taxon>Tracheophyta</taxon>
        <taxon>Spermatophyta</taxon>
        <taxon>Magnoliopsida</taxon>
        <taxon>eudicotyledons</taxon>
        <taxon>Gunneridae</taxon>
        <taxon>Pentapetalae</taxon>
        <taxon>Caryophyllales</taxon>
        <taxon>Chenopodiaceae</taxon>
        <taxon>Betoideae</taxon>
        <taxon>Beta</taxon>
    </lineage>
</organism>
<protein>
    <submittedName>
        <fullName evidence="1">Uncharacterized protein</fullName>
    </submittedName>
</protein>
<proteinExistence type="predicted"/>
<dbReference type="Proteomes" id="UP000035740">
    <property type="component" value="Unassembled WGS sequence"/>
</dbReference>
<evidence type="ECO:0000313" key="1">
    <source>
        <dbReference type="EMBL" id="KMS94064.1"/>
    </source>
</evidence>
<dbReference type="EMBL" id="KQ096479">
    <property type="protein sequence ID" value="KMS94064.1"/>
    <property type="molecule type" value="Genomic_DNA"/>
</dbReference>
<gene>
    <name evidence="1" type="ORF">BVRB_025160</name>
</gene>
<name>A0A0J8AZ78_BETVV</name>
<reference evidence="1 2" key="1">
    <citation type="journal article" date="2014" name="Nature">
        <title>The genome of the recently domesticated crop plant sugar beet (Beta vulgaris).</title>
        <authorList>
            <person name="Dohm J.C."/>
            <person name="Minoche A.E."/>
            <person name="Holtgrawe D."/>
            <person name="Capella-Gutierrez S."/>
            <person name="Zakrzewski F."/>
            <person name="Tafer H."/>
            <person name="Rupp O."/>
            <person name="Sorensen T.R."/>
            <person name="Stracke R."/>
            <person name="Reinhardt R."/>
            <person name="Goesmann A."/>
            <person name="Kraft T."/>
            <person name="Schulz B."/>
            <person name="Stadler P.F."/>
            <person name="Schmidt T."/>
            <person name="Gabaldon T."/>
            <person name="Lehrach H."/>
            <person name="Weisshaar B."/>
            <person name="Himmelbauer H."/>
        </authorList>
    </citation>
    <scope>NUCLEOTIDE SEQUENCE [LARGE SCALE GENOMIC DNA]</scope>
    <source>
        <tissue evidence="1">Taproot</tissue>
    </source>
</reference>
<dbReference type="Gramene" id="KMS94064">
    <property type="protein sequence ID" value="KMS94064"/>
    <property type="gene ID" value="BVRB_025160"/>
</dbReference>
<evidence type="ECO:0000313" key="2">
    <source>
        <dbReference type="Proteomes" id="UP000035740"/>
    </source>
</evidence>
<accession>A0A0J8AZ78</accession>
<dbReference type="AlphaFoldDB" id="A0A0J8AZ78"/>
<keyword evidence="2" id="KW-1185">Reference proteome</keyword>
<sequence>MLDNGDRFEIRRESRHDREVGFHSKRSFVVLKFALKPPVHHNQSTPKIEEVICSEDDEDNRLEAGRSRANVVVEEPDEIHSTIAPASIPERRVCL</sequence>